<feature type="domain" description="Methyl-accepting transducer" evidence="7">
    <location>
        <begin position="312"/>
        <end position="527"/>
    </location>
</feature>
<dbReference type="GO" id="GO:0004888">
    <property type="term" value="F:transmembrane signaling receptor activity"/>
    <property type="evidence" value="ECO:0007669"/>
    <property type="project" value="InterPro"/>
</dbReference>
<evidence type="ECO:0000259" key="7">
    <source>
        <dbReference type="PROSITE" id="PS50111"/>
    </source>
</evidence>
<feature type="region of interest" description="Disordered" evidence="5">
    <location>
        <begin position="316"/>
        <end position="351"/>
    </location>
</feature>
<dbReference type="PANTHER" id="PTHR43531">
    <property type="entry name" value="PROTEIN ICFG"/>
    <property type="match status" value="1"/>
</dbReference>
<dbReference type="InterPro" id="IPR024478">
    <property type="entry name" value="HlyB_4HB_MCP"/>
</dbReference>
<keyword evidence="6" id="KW-0472">Membrane</keyword>
<dbReference type="SUPFAM" id="SSF158472">
    <property type="entry name" value="HAMP domain-like"/>
    <property type="match status" value="1"/>
</dbReference>
<feature type="transmembrane region" description="Helical" evidence="6">
    <location>
        <begin position="13"/>
        <end position="32"/>
    </location>
</feature>
<dbReference type="RefSeq" id="WP_015860954.1">
    <property type="nucleotide sequence ID" value="NC_012796.1"/>
</dbReference>
<dbReference type="PROSITE" id="PS50111">
    <property type="entry name" value="CHEMOTAXIS_TRANSDUC_2"/>
    <property type="match status" value="1"/>
</dbReference>
<reference evidence="9 10" key="1">
    <citation type="journal article" date="2009" name="Genome Res.">
        <title>Whole genome sequence of Desulfovibrio magneticus strain RS-1 revealed common gene clusters in magnetotactic bacteria.</title>
        <authorList>
            <person name="Nakazawa H."/>
            <person name="Arakaki A."/>
            <person name="Narita-Yamada S."/>
            <person name="Yashiro I."/>
            <person name="Jinno K."/>
            <person name="Aoki N."/>
            <person name="Tsuruyama A."/>
            <person name="Okamura Y."/>
            <person name="Tanikawa S."/>
            <person name="Fujita N."/>
            <person name="Takeyama H."/>
            <person name="Matsunaga T."/>
        </authorList>
    </citation>
    <scope>NUCLEOTIDE SEQUENCE [LARGE SCALE GENOMIC DNA]</scope>
    <source>
        <strain evidence="10">ATCC 700980 / DSM 13731 / RS-1</strain>
    </source>
</reference>
<feature type="transmembrane region" description="Helical" evidence="6">
    <location>
        <begin position="195"/>
        <end position="218"/>
    </location>
</feature>
<gene>
    <name evidence="9" type="ordered locus">DMR_22810</name>
</gene>
<dbReference type="InterPro" id="IPR004090">
    <property type="entry name" value="Chemotax_Me-accpt_rcpt"/>
</dbReference>
<dbReference type="PROSITE" id="PS50885">
    <property type="entry name" value="HAMP"/>
    <property type="match status" value="1"/>
</dbReference>
<dbReference type="CDD" id="cd06225">
    <property type="entry name" value="HAMP"/>
    <property type="match status" value="1"/>
</dbReference>
<dbReference type="Pfam" id="PF00015">
    <property type="entry name" value="MCPsignal"/>
    <property type="match status" value="1"/>
</dbReference>
<dbReference type="Gene3D" id="1.10.287.950">
    <property type="entry name" value="Methyl-accepting chemotaxis protein"/>
    <property type="match status" value="1"/>
</dbReference>
<dbReference type="AlphaFoldDB" id="C4XST0"/>
<dbReference type="GO" id="GO:0006935">
    <property type="term" value="P:chemotaxis"/>
    <property type="evidence" value="ECO:0007669"/>
    <property type="project" value="UniProtKB-KW"/>
</dbReference>
<evidence type="ECO:0000256" key="2">
    <source>
        <dbReference type="ARBA" id="ARBA00029447"/>
    </source>
</evidence>
<comment type="similarity">
    <text evidence="2">Belongs to the methyl-accepting chemotaxis (MCP) protein family.</text>
</comment>
<sequence>MQWFYDLRVGKKLIISFIIMAIITGIVGYLGLHNMGAINSMNNTMYERELLGISAVKEANIDLIYADRAVRNMIMTTSLEDRARNVKSLEKYKNEYQEQMNIARNLFFSKEGKEKIAKLDAAWNALQPVWNQIIEACNKEELQSNRTSVDLALGVGREKVNAVDDIMTDLVRIKENNAKRYYDESSEIYNTSRNVLFAIIGTSIVIGLLLGVGISRAIAKPLIACMEFAKALARGDLGHKLEVVRADEVGQVCQAMREVAEAETRVTQIAEMMSEGNLRIQVEPRCAEDVLMRSLASMIERLTEIVEEVKSGAENMASGAEELSASSESLSQGASEQAAAVEESSSSMEEINSSIMRNADNARQTETLAKKASADAKESGAAMVDTVAAMRQIAAKISIIEEIARQTDLLALNAAVEAARAGDHGRGFAVVAAEVRKLAERSQGAAAEINTLSASSLDVAERAGRLLEMLVPDILKTSDLVQEIAAASQEQSSGVEQVNKGLQQLDQVVQQNASASEELASTAEELSSQAAQLVSTVGFFQVAGQGVPRAAHRTATGDKGTPRKALPRKGVPLPAAAKVDLGDEHFEQF</sequence>
<dbReference type="InterPro" id="IPR051310">
    <property type="entry name" value="MCP_chemotaxis"/>
</dbReference>
<evidence type="ECO:0000313" key="10">
    <source>
        <dbReference type="Proteomes" id="UP000009071"/>
    </source>
</evidence>
<evidence type="ECO:0000256" key="1">
    <source>
        <dbReference type="ARBA" id="ARBA00022500"/>
    </source>
</evidence>
<feature type="compositionally biased region" description="Low complexity" evidence="5">
    <location>
        <begin position="317"/>
        <end position="351"/>
    </location>
</feature>
<evidence type="ECO:0000313" key="9">
    <source>
        <dbReference type="EMBL" id="BAH75772.1"/>
    </source>
</evidence>
<keyword evidence="1" id="KW-0145">Chemotaxis</keyword>
<dbReference type="Proteomes" id="UP000009071">
    <property type="component" value="Chromosome"/>
</dbReference>
<organism evidence="9 10">
    <name type="scientific">Solidesulfovibrio magneticus (strain ATCC 700980 / DSM 13731 / RS-1)</name>
    <name type="common">Desulfovibrio magneticus</name>
    <dbReference type="NCBI Taxonomy" id="573370"/>
    <lineage>
        <taxon>Bacteria</taxon>
        <taxon>Pseudomonadati</taxon>
        <taxon>Thermodesulfobacteriota</taxon>
        <taxon>Desulfovibrionia</taxon>
        <taxon>Desulfovibrionales</taxon>
        <taxon>Desulfovibrionaceae</taxon>
        <taxon>Solidesulfovibrio</taxon>
    </lineage>
</organism>
<dbReference type="HOGENOM" id="CLU_000445_107_16_7"/>
<keyword evidence="10" id="KW-1185">Reference proteome</keyword>
<dbReference type="GO" id="GO:0007165">
    <property type="term" value="P:signal transduction"/>
    <property type="evidence" value="ECO:0007669"/>
    <property type="project" value="UniProtKB-KW"/>
</dbReference>
<dbReference type="eggNOG" id="COG0840">
    <property type="taxonomic scope" value="Bacteria"/>
</dbReference>
<keyword evidence="4" id="KW-0175">Coiled coil</keyword>
<dbReference type="SUPFAM" id="SSF58104">
    <property type="entry name" value="Methyl-accepting chemotaxis protein (MCP) signaling domain"/>
    <property type="match status" value="1"/>
</dbReference>
<evidence type="ECO:0000259" key="8">
    <source>
        <dbReference type="PROSITE" id="PS50885"/>
    </source>
</evidence>
<evidence type="ECO:0000256" key="5">
    <source>
        <dbReference type="SAM" id="MobiDB-lite"/>
    </source>
</evidence>
<dbReference type="SMART" id="SM00304">
    <property type="entry name" value="HAMP"/>
    <property type="match status" value="1"/>
</dbReference>
<keyword evidence="3" id="KW-0807">Transducer</keyword>
<accession>C4XST0</accession>
<dbReference type="PANTHER" id="PTHR43531:SF11">
    <property type="entry name" value="METHYL-ACCEPTING CHEMOTAXIS PROTEIN 3"/>
    <property type="match status" value="1"/>
</dbReference>
<feature type="domain" description="HAMP" evidence="8">
    <location>
        <begin position="216"/>
        <end position="268"/>
    </location>
</feature>
<dbReference type="InterPro" id="IPR003660">
    <property type="entry name" value="HAMP_dom"/>
</dbReference>
<dbReference type="Pfam" id="PF00672">
    <property type="entry name" value="HAMP"/>
    <property type="match status" value="1"/>
</dbReference>
<name>C4XST0_SOLM1</name>
<feature type="region of interest" description="Disordered" evidence="5">
    <location>
        <begin position="548"/>
        <end position="571"/>
    </location>
</feature>
<dbReference type="GO" id="GO:0005886">
    <property type="term" value="C:plasma membrane"/>
    <property type="evidence" value="ECO:0007669"/>
    <property type="project" value="TreeGrafter"/>
</dbReference>
<proteinExistence type="inferred from homology"/>
<dbReference type="KEGG" id="dma:DMR_22810"/>
<dbReference type="InterPro" id="IPR004089">
    <property type="entry name" value="MCPsignal_dom"/>
</dbReference>
<evidence type="ECO:0000256" key="6">
    <source>
        <dbReference type="SAM" id="Phobius"/>
    </source>
</evidence>
<evidence type="ECO:0000256" key="4">
    <source>
        <dbReference type="SAM" id="Coils"/>
    </source>
</evidence>
<keyword evidence="6" id="KW-0812">Transmembrane</keyword>
<keyword evidence="6" id="KW-1133">Transmembrane helix</keyword>
<dbReference type="Pfam" id="PF12729">
    <property type="entry name" value="4HB_MCP_1"/>
    <property type="match status" value="1"/>
</dbReference>
<dbReference type="PRINTS" id="PR00260">
    <property type="entry name" value="CHEMTRNSDUCR"/>
</dbReference>
<dbReference type="OrthoDB" id="9763018at2"/>
<evidence type="ECO:0000256" key="3">
    <source>
        <dbReference type="PROSITE-ProRule" id="PRU00284"/>
    </source>
</evidence>
<dbReference type="EMBL" id="AP010904">
    <property type="protein sequence ID" value="BAH75772.1"/>
    <property type="molecule type" value="Genomic_DNA"/>
</dbReference>
<dbReference type="STRING" id="573370.DMR_22810"/>
<dbReference type="Gene3D" id="6.10.340.10">
    <property type="match status" value="1"/>
</dbReference>
<protein>
    <submittedName>
        <fullName evidence="9">Methyl-accepting chemotaxis protein</fullName>
    </submittedName>
</protein>
<feature type="coiled-coil region" evidence="4">
    <location>
        <begin position="79"/>
        <end position="106"/>
    </location>
</feature>
<dbReference type="SMART" id="SM00283">
    <property type="entry name" value="MA"/>
    <property type="match status" value="1"/>
</dbReference>